<dbReference type="RefSeq" id="XP_030828312.1">
    <property type="nucleotide sequence ID" value="XM_030972452.1"/>
</dbReference>
<evidence type="ECO:0000313" key="2">
    <source>
        <dbReference type="EnsemblMetazoa" id="XP_030828312"/>
    </source>
</evidence>
<dbReference type="PANTHER" id="PTHR33861">
    <property type="entry name" value="PROTEIN CBG18333"/>
    <property type="match status" value="1"/>
</dbReference>
<dbReference type="EnsemblMetazoa" id="XM_030972452">
    <property type="protein sequence ID" value="XP_030828312"/>
    <property type="gene ID" value="LOC100890498"/>
</dbReference>
<protein>
    <submittedName>
        <fullName evidence="2">Uncharacterized protein</fullName>
    </submittedName>
</protein>
<dbReference type="GeneID" id="100890498"/>
<sequence length="530" mass="59725">MPNDVQTSEGPLDRSFEDLVTKILATEDDCVTNDSLGTQISLTQELLETLSAGNCFENGIPPWKQDAIPDISGLSSAQLIQEALNWMQQNKNGQMLSENENTYPDSPHNSLAGSYSSGDEVGWPNVPLSRAEAEMAPQCMNRNSPQIPPLDVKPPKYSYEPNQFNNMPPAREDYPFRFPPNRSSPINMAEMGVVQPDSQMPASMGGFNMGNNFQGSPAQSPPLPQRQMSQSIHAQDDYPPQQPNYPQTFQRPSFNNPRDIDMSRYARAQQWKNQQDFFRTMTNPRFKYDPQMAAGFPRNNYNNRYPYSSRPNHVPGWVKRNQSLNLNLRQQSPSFSENYTSLPRSPLSPTSPILDGELVAAIEDCQYQLQNLEKERRKTETELVKMNPGKRISSSNTIAVPPLPPNPSALDQLIVEEYREHSRMTTLLSKIGGLNAKALHPNIEACLDSWVSAIQSVEAHRTAEKCQSLHGRNVLDKGNGTIIEKVKILHQATSDARTRLWCALQLSKEKHIPPIKKELLNFLPEMVRLI</sequence>
<dbReference type="Pfam" id="PF15189">
    <property type="entry name" value="MEIOC"/>
    <property type="match status" value="1"/>
</dbReference>
<proteinExistence type="predicted"/>
<evidence type="ECO:0000256" key="1">
    <source>
        <dbReference type="SAM" id="MobiDB-lite"/>
    </source>
</evidence>
<accession>A0A7M7MY47</accession>
<evidence type="ECO:0000313" key="3">
    <source>
        <dbReference type="Proteomes" id="UP000007110"/>
    </source>
</evidence>
<reference evidence="2" key="2">
    <citation type="submission" date="2021-01" db="UniProtKB">
        <authorList>
            <consortium name="EnsemblMetazoa"/>
        </authorList>
    </citation>
    <scope>IDENTIFICATION</scope>
</reference>
<name>A0A7M7MY47_STRPU</name>
<reference evidence="3" key="1">
    <citation type="submission" date="2015-02" db="EMBL/GenBank/DDBJ databases">
        <title>Genome sequencing for Strongylocentrotus purpuratus.</title>
        <authorList>
            <person name="Murali S."/>
            <person name="Liu Y."/>
            <person name="Vee V."/>
            <person name="English A."/>
            <person name="Wang M."/>
            <person name="Skinner E."/>
            <person name="Han Y."/>
            <person name="Muzny D.M."/>
            <person name="Worley K.C."/>
            <person name="Gibbs R.A."/>
        </authorList>
    </citation>
    <scope>NUCLEOTIDE SEQUENCE</scope>
</reference>
<dbReference type="Proteomes" id="UP000007110">
    <property type="component" value="Unassembled WGS sequence"/>
</dbReference>
<dbReference type="GO" id="GO:0051321">
    <property type="term" value="P:meiotic cell cycle"/>
    <property type="evidence" value="ECO:0007669"/>
    <property type="project" value="InterPro"/>
</dbReference>
<keyword evidence="3" id="KW-1185">Reference proteome</keyword>
<dbReference type="PANTHER" id="PTHR33861:SF5">
    <property type="entry name" value="GAMMA-TUBULIN COMPLEX COMPONENT"/>
    <property type="match status" value="1"/>
</dbReference>
<dbReference type="AlphaFoldDB" id="A0A7M7MY47"/>
<dbReference type="InterPro" id="IPR027963">
    <property type="entry name" value="MEIOC"/>
</dbReference>
<organism evidence="2 3">
    <name type="scientific">Strongylocentrotus purpuratus</name>
    <name type="common">Purple sea urchin</name>
    <dbReference type="NCBI Taxonomy" id="7668"/>
    <lineage>
        <taxon>Eukaryota</taxon>
        <taxon>Metazoa</taxon>
        <taxon>Echinodermata</taxon>
        <taxon>Eleutherozoa</taxon>
        <taxon>Echinozoa</taxon>
        <taxon>Echinoidea</taxon>
        <taxon>Euechinoidea</taxon>
        <taxon>Echinacea</taxon>
        <taxon>Camarodonta</taxon>
        <taxon>Echinidea</taxon>
        <taxon>Strongylocentrotidae</taxon>
        <taxon>Strongylocentrotus</taxon>
    </lineage>
</organism>
<feature type="region of interest" description="Disordered" evidence="1">
    <location>
        <begin position="206"/>
        <end position="259"/>
    </location>
</feature>